<organism evidence="1 2">
    <name type="scientific">Hyphomonas beringensis</name>
    <dbReference type="NCBI Taxonomy" id="1280946"/>
    <lineage>
        <taxon>Bacteria</taxon>
        <taxon>Pseudomonadati</taxon>
        <taxon>Pseudomonadota</taxon>
        <taxon>Alphaproteobacteria</taxon>
        <taxon>Hyphomonadales</taxon>
        <taxon>Hyphomonadaceae</taxon>
        <taxon>Hyphomonas</taxon>
    </lineage>
</organism>
<dbReference type="PATRIC" id="fig|1280946.3.peg.2800"/>
<dbReference type="AlphaFoldDB" id="A0A062UAP2"/>
<proteinExistence type="predicted"/>
<comment type="caution">
    <text evidence="1">The sequence shown here is derived from an EMBL/GenBank/DDBJ whole genome shotgun (WGS) entry which is preliminary data.</text>
</comment>
<accession>A0A062UAP2</accession>
<dbReference type="Proteomes" id="UP000027037">
    <property type="component" value="Unassembled WGS sequence"/>
</dbReference>
<keyword evidence="2" id="KW-1185">Reference proteome</keyword>
<gene>
    <name evidence="1" type="ORF">HY29_17590</name>
</gene>
<evidence type="ECO:0000313" key="1">
    <source>
        <dbReference type="EMBL" id="KCZ53180.1"/>
    </source>
</evidence>
<protein>
    <submittedName>
        <fullName evidence="1">Uncharacterized protein</fullName>
    </submittedName>
</protein>
<name>A0A062UAP2_9PROT</name>
<reference evidence="1 2" key="1">
    <citation type="journal article" date="2014" name="Antonie Van Leeuwenhoek">
        <title>Hyphomonas beringensis sp. nov. and Hyphomonas chukchiensis sp. nov., isolated from surface seawater of the Bering Sea and Chukchi Sea.</title>
        <authorList>
            <person name="Li C."/>
            <person name="Lai Q."/>
            <person name="Li G."/>
            <person name="Dong C."/>
            <person name="Wang J."/>
            <person name="Liao Y."/>
            <person name="Shao Z."/>
        </authorList>
    </citation>
    <scope>NUCLEOTIDE SEQUENCE [LARGE SCALE GENOMIC DNA]</scope>
    <source>
        <strain evidence="1 2">25B14_1</strain>
    </source>
</reference>
<dbReference type="EMBL" id="AWFF01000059">
    <property type="protein sequence ID" value="KCZ53180.1"/>
    <property type="molecule type" value="Genomic_DNA"/>
</dbReference>
<evidence type="ECO:0000313" key="2">
    <source>
        <dbReference type="Proteomes" id="UP000027037"/>
    </source>
</evidence>
<dbReference type="STRING" id="1280946.HY29_17590"/>
<sequence>MELNAAMALDVHAYRGGRMGRLLYQIDDQAYGVLQPAFDRFRQRTGSFVDPYGDLIVDAQLSVLISEIAKLKVETDLLTVLEACRNECGAIVFVGD</sequence>